<protein>
    <submittedName>
        <fullName evidence="1">Uncharacterized protein</fullName>
    </submittedName>
</protein>
<name>A0ABP7IKC6_9ACTN</name>
<keyword evidence="2" id="KW-1185">Reference proteome</keyword>
<gene>
    <name evidence="1" type="ORF">GCM10022403_062420</name>
</gene>
<proteinExistence type="predicted"/>
<dbReference type="Proteomes" id="UP001501009">
    <property type="component" value="Unassembled WGS sequence"/>
</dbReference>
<dbReference type="EMBL" id="BAABDE010000024">
    <property type="protein sequence ID" value="GAA3820521.1"/>
    <property type="molecule type" value="Genomic_DNA"/>
</dbReference>
<sequence length="159" mass="17171">MPKDDTKPPSAGNAPAVEQCDQANVYLPKTKGKQYHQGVGPTNSNYNNTSRTAKSTFTSEVTGSVGVSVSAGLTISINALIGKIEQKYDVHLSASLTAKLGNTISVDTPPKTTTNAKYGVYRLKNTGISYRIYSNCESSPQKTVTSYTPLKVGWYLWEN</sequence>
<evidence type="ECO:0000313" key="2">
    <source>
        <dbReference type="Proteomes" id="UP001501009"/>
    </source>
</evidence>
<dbReference type="SUPFAM" id="SSF56973">
    <property type="entry name" value="Aerolisin/ETX pore-forming domain"/>
    <property type="match status" value="1"/>
</dbReference>
<accession>A0ABP7IKC6</accession>
<organism evidence="1 2">
    <name type="scientific">Streptomyces coacervatus</name>
    <dbReference type="NCBI Taxonomy" id="647381"/>
    <lineage>
        <taxon>Bacteria</taxon>
        <taxon>Bacillati</taxon>
        <taxon>Actinomycetota</taxon>
        <taxon>Actinomycetes</taxon>
        <taxon>Kitasatosporales</taxon>
        <taxon>Streptomycetaceae</taxon>
        <taxon>Streptomyces</taxon>
    </lineage>
</organism>
<evidence type="ECO:0000313" key="1">
    <source>
        <dbReference type="EMBL" id="GAA3820521.1"/>
    </source>
</evidence>
<reference evidence="2" key="1">
    <citation type="journal article" date="2019" name="Int. J. Syst. Evol. Microbiol.">
        <title>The Global Catalogue of Microorganisms (GCM) 10K type strain sequencing project: providing services to taxonomists for standard genome sequencing and annotation.</title>
        <authorList>
            <consortium name="The Broad Institute Genomics Platform"/>
            <consortium name="The Broad Institute Genome Sequencing Center for Infectious Disease"/>
            <person name="Wu L."/>
            <person name="Ma J."/>
        </authorList>
    </citation>
    <scope>NUCLEOTIDE SEQUENCE [LARGE SCALE GENOMIC DNA]</scope>
    <source>
        <strain evidence="2">JCM 17138</strain>
    </source>
</reference>
<comment type="caution">
    <text evidence="1">The sequence shown here is derived from an EMBL/GenBank/DDBJ whole genome shotgun (WGS) entry which is preliminary data.</text>
</comment>